<dbReference type="PANTHER" id="PTHR34202:SF1">
    <property type="entry name" value="UPF0548 PROTEIN"/>
    <property type="match status" value="1"/>
</dbReference>
<dbReference type="PIRSF" id="PIRSF010260">
    <property type="entry name" value="UCP010260"/>
    <property type="match status" value="1"/>
</dbReference>
<evidence type="ECO:0000313" key="3">
    <source>
        <dbReference type="Proteomes" id="UP000424462"/>
    </source>
</evidence>
<reference evidence="2 3" key="1">
    <citation type="submission" date="2019-11" db="EMBL/GenBank/DDBJ databases">
        <title>Complete genome sequence of Corynebacterium kalinowskii 1959, a novel Corynebacterium species isolated from soil of a small paddock in Vilsendorf, Germany.</title>
        <authorList>
            <person name="Schaffert L."/>
            <person name="Ruwe M."/>
            <person name="Milse J."/>
            <person name="Hanuschka K."/>
            <person name="Ortseifen V."/>
            <person name="Droste J."/>
            <person name="Brandt D."/>
            <person name="Schlueter L."/>
            <person name="Kutter Y."/>
            <person name="Vinke S."/>
            <person name="Viehoefer P."/>
            <person name="Jacob L."/>
            <person name="Luebke N.-C."/>
            <person name="Schulte-Berndt E."/>
            <person name="Hain C."/>
            <person name="Linder M."/>
            <person name="Schmidt P."/>
            <person name="Wollenschlaeger L."/>
            <person name="Luttermann T."/>
            <person name="Thieme E."/>
            <person name="Hassa J."/>
            <person name="Haak M."/>
            <person name="Wittchen M."/>
            <person name="Mentz A."/>
            <person name="Persicke M."/>
            <person name="Busche T."/>
            <person name="Ruckert C."/>
        </authorList>
    </citation>
    <scope>NUCLEOTIDE SEQUENCE [LARGE SCALE GENOMIC DNA]</scope>
    <source>
        <strain evidence="2 3">2039</strain>
    </source>
</reference>
<dbReference type="Pfam" id="PF09348">
    <property type="entry name" value="DUF1990"/>
    <property type="match status" value="1"/>
</dbReference>
<dbReference type="RefSeq" id="WP_156230947.1">
    <property type="nucleotide sequence ID" value="NZ_CP046455.1"/>
</dbReference>
<dbReference type="InterPro" id="IPR018960">
    <property type="entry name" value="DUF1990"/>
</dbReference>
<protein>
    <recommendedName>
        <fullName evidence="1">DUF1990 domain-containing protein</fullName>
    </recommendedName>
</protein>
<dbReference type="Proteomes" id="UP000424462">
    <property type="component" value="Chromosome"/>
</dbReference>
<gene>
    <name evidence="2" type="ORF">COCCU_07600</name>
</gene>
<dbReference type="InterPro" id="IPR014457">
    <property type="entry name" value="UCP010260"/>
</dbReference>
<feature type="domain" description="DUF1990" evidence="1">
    <location>
        <begin position="29"/>
        <end position="160"/>
    </location>
</feature>
<evidence type="ECO:0000313" key="2">
    <source>
        <dbReference type="EMBL" id="QGU07453.1"/>
    </source>
</evidence>
<evidence type="ECO:0000259" key="1">
    <source>
        <dbReference type="Pfam" id="PF09348"/>
    </source>
</evidence>
<keyword evidence="3" id="KW-1185">Reference proteome</keyword>
<proteinExistence type="predicted"/>
<accession>A0A6B8VTH3</accession>
<dbReference type="AlphaFoldDB" id="A0A6B8VTH3"/>
<dbReference type="PANTHER" id="PTHR34202">
    <property type="entry name" value="UPF0548 PROTEIN"/>
    <property type="match status" value="1"/>
</dbReference>
<sequence length="164" mass="18083">MSTLTYPTFLRGASLKLAAGIDPVELGLEGWQITDRSLVLGRGRNCFEQASQRLFDWRAHAHAGVKVQRSGQVVELKFGPTLSPCLILVEERGAEQSLLMYGTLPGHVENGEEAFLITLEPSGEVRARCVAFSKPAWFWARLGKPVARVVQLAVTDAYLRGMRS</sequence>
<dbReference type="EMBL" id="CP046455">
    <property type="protein sequence ID" value="QGU07453.1"/>
    <property type="molecule type" value="Genomic_DNA"/>
</dbReference>
<organism evidence="2 3">
    <name type="scientific">Corynebacterium occultum</name>
    <dbReference type="NCBI Taxonomy" id="2675219"/>
    <lineage>
        <taxon>Bacteria</taxon>
        <taxon>Bacillati</taxon>
        <taxon>Actinomycetota</taxon>
        <taxon>Actinomycetes</taxon>
        <taxon>Mycobacteriales</taxon>
        <taxon>Corynebacteriaceae</taxon>
        <taxon>Corynebacterium</taxon>
    </lineage>
</organism>
<name>A0A6B8VTH3_9CORY</name>
<dbReference type="KEGG" id="cok:COCCU_07600"/>